<evidence type="ECO:0000313" key="2">
    <source>
        <dbReference type="EMBL" id="KAF2018192.1"/>
    </source>
</evidence>
<feature type="region of interest" description="Disordered" evidence="1">
    <location>
        <begin position="55"/>
        <end position="76"/>
    </location>
</feature>
<sequence>MVHCFKVKCSKKRVTEHPPILSINCNSYIPLLGRGIIISMATTIRKTNSLPARLPISISPNRRPNDPKKDAGSTSNPALVFLTNLPALRDRKPSQATLVTFDFTTRRSRCSTPMCCSCWQSLRIAPPADHPTRRERGDTLTHHPNSPTKLRLGCGVVLLVGNVRTLE</sequence>
<proteinExistence type="predicted"/>
<dbReference type="AlphaFoldDB" id="A0A6A5XYE7"/>
<keyword evidence="3" id="KW-1185">Reference proteome</keyword>
<dbReference type="GeneID" id="54278847"/>
<dbReference type="RefSeq" id="XP_033386531.1">
    <property type="nucleotide sequence ID" value="XM_033521450.1"/>
</dbReference>
<feature type="compositionally biased region" description="Basic and acidic residues" evidence="1">
    <location>
        <begin position="130"/>
        <end position="141"/>
    </location>
</feature>
<accession>A0A6A5XYE7</accession>
<organism evidence="2 3">
    <name type="scientific">Aaosphaeria arxii CBS 175.79</name>
    <dbReference type="NCBI Taxonomy" id="1450172"/>
    <lineage>
        <taxon>Eukaryota</taxon>
        <taxon>Fungi</taxon>
        <taxon>Dikarya</taxon>
        <taxon>Ascomycota</taxon>
        <taxon>Pezizomycotina</taxon>
        <taxon>Dothideomycetes</taxon>
        <taxon>Pleosporomycetidae</taxon>
        <taxon>Pleosporales</taxon>
        <taxon>Pleosporales incertae sedis</taxon>
        <taxon>Aaosphaeria</taxon>
    </lineage>
</organism>
<evidence type="ECO:0000313" key="3">
    <source>
        <dbReference type="Proteomes" id="UP000799778"/>
    </source>
</evidence>
<gene>
    <name evidence="2" type="ORF">BU24DRAFT_166913</name>
</gene>
<dbReference type="Proteomes" id="UP000799778">
    <property type="component" value="Unassembled WGS sequence"/>
</dbReference>
<reference evidence="2" key="1">
    <citation type="journal article" date="2020" name="Stud. Mycol.">
        <title>101 Dothideomycetes genomes: a test case for predicting lifestyles and emergence of pathogens.</title>
        <authorList>
            <person name="Haridas S."/>
            <person name="Albert R."/>
            <person name="Binder M."/>
            <person name="Bloem J."/>
            <person name="Labutti K."/>
            <person name="Salamov A."/>
            <person name="Andreopoulos B."/>
            <person name="Baker S."/>
            <person name="Barry K."/>
            <person name="Bills G."/>
            <person name="Bluhm B."/>
            <person name="Cannon C."/>
            <person name="Castanera R."/>
            <person name="Culley D."/>
            <person name="Daum C."/>
            <person name="Ezra D."/>
            <person name="Gonzalez J."/>
            <person name="Henrissat B."/>
            <person name="Kuo A."/>
            <person name="Liang C."/>
            <person name="Lipzen A."/>
            <person name="Lutzoni F."/>
            <person name="Magnuson J."/>
            <person name="Mondo S."/>
            <person name="Nolan M."/>
            <person name="Ohm R."/>
            <person name="Pangilinan J."/>
            <person name="Park H.-J."/>
            <person name="Ramirez L."/>
            <person name="Alfaro M."/>
            <person name="Sun H."/>
            <person name="Tritt A."/>
            <person name="Yoshinaga Y."/>
            <person name="Zwiers L.-H."/>
            <person name="Turgeon B."/>
            <person name="Goodwin S."/>
            <person name="Spatafora J."/>
            <person name="Crous P."/>
            <person name="Grigoriev I."/>
        </authorList>
    </citation>
    <scope>NUCLEOTIDE SEQUENCE</scope>
    <source>
        <strain evidence="2">CBS 175.79</strain>
    </source>
</reference>
<evidence type="ECO:0000256" key="1">
    <source>
        <dbReference type="SAM" id="MobiDB-lite"/>
    </source>
</evidence>
<protein>
    <submittedName>
        <fullName evidence="2">Uncharacterized protein</fullName>
    </submittedName>
</protein>
<dbReference type="EMBL" id="ML978068">
    <property type="protein sequence ID" value="KAF2018192.1"/>
    <property type="molecule type" value="Genomic_DNA"/>
</dbReference>
<feature type="region of interest" description="Disordered" evidence="1">
    <location>
        <begin position="127"/>
        <end position="146"/>
    </location>
</feature>
<name>A0A6A5XYE7_9PLEO</name>